<protein>
    <recommendedName>
        <fullName evidence="1">DUF7700 domain-containing protein</fullName>
    </recommendedName>
</protein>
<evidence type="ECO:0000313" key="3">
    <source>
        <dbReference type="Proteomes" id="UP000286208"/>
    </source>
</evidence>
<sequence length="175" mass="19523">MSDDHVHPYRLGIPFDVMPVPVVPEHCVSIDAGPVRFTVESRTLTNEIMMRGLADAGMATPDVDYVARLNLDDSGMSLHVFGFDDGREYLRFDCFESEPHYHYVDHDNAVNTVVRIDNVAESDPVGWALARIAERLPEMLEHAGARGLAADVRARWSEVEPGIAPVAELLRGNRR</sequence>
<reference evidence="2 3" key="1">
    <citation type="submission" date="2018-11" db="EMBL/GenBank/DDBJ databases">
        <title>Rhodococcus spongicola sp. nov. and Rhodococcus xishaensis sp. nov. from marine sponges.</title>
        <authorList>
            <person name="Li L."/>
            <person name="Lin H.W."/>
        </authorList>
    </citation>
    <scope>NUCLEOTIDE SEQUENCE [LARGE SCALE GENOMIC DNA]</scope>
    <source>
        <strain evidence="2 3">CCTCC AB2014297</strain>
    </source>
</reference>
<dbReference type="Proteomes" id="UP000286208">
    <property type="component" value="Unassembled WGS sequence"/>
</dbReference>
<dbReference type="Pfam" id="PF24777">
    <property type="entry name" value="DUF7700"/>
    <property type="match status" value="1"/>
</dbReference>
<organism evidence="2 3">
    <name type="scientific">Prescottella agglutinans</name>
    <dbReference type="NCBI Taxonomy" id="1644129"/>
    <lineage>
        <taxon>Bacteria</taxon>
        <taxon>Bacillati</taxon>
        <taxon>Actinomycetota</taxon>
        <taxon>Actinomycetes</taxon>
        <taxon>Mycobacteriales</taxon>
        <taxon>Nocardiaceae</taxon>
        <taxon>Prescottella</taxon>
    </lineage>
</organism>
<feature type="domain" description="DUF7700" evidence="1">
    <location>
        <begin position="30"/>
        <end position="155"/>
    </location>
</feature>
<name>A0A3S3ECK9_9NOCA</name>
<evidence type="ECO:0000259" key="1">
    <source>
        <dbReference type="Pfam" id="PF24777"/>
    </source>
</evidence>
<accession>A0A3S3ECK9</accession>
<dbReference type="EMBL" id="RKLP01000002">
    <property type="protein sequence ID" value="RVW10372.1"/>
    <property type="molecule type" value="Genomic_DNA"/>
</dbReference>
<dbReference type="InterPro" id="IPR056117">
    <property type="entry name" value="DUF7700"/>
</dbReference>
<dbReference type="OrthoDB" id="7501749at2"/>
<keyword evidence="3" id="KW-1185">Reference proteome</keyword>
<comment type="caution">
    <text evidence="2">The sequence shown here is derived from an EMBL/GenBank/DDBJ whole genome shotgun (WGS) entry which is preliminary data.</text>
</comment>
<dbReference type="AlphaFoldDB" id="A0A3S3ECK9"/>
<dbReference type="RefSeq" id="WP_127914793.1">
    <property type="nucleotide sequence ID" value="NZ_RKLP01000002.1"/>
</dbReference>
<proteinExistence type="predicted"/>
<evidence type="ECO:0000313" key="2">
    <source>
        <dbReference type="EMBL" id="RVW10372.1"/>
    </source>
</evidence>
<gene>
    <name evidence="2" type="ORF">EGT67_04110</name>
</gene>